<dbReference type="Gene3D" id="3.40.1350.10">
    <property type="match status" value="1"/>
</dbReference>
<evidence type="ECO:0000259" key="1">
    <source>
        <dbReference type="Pfam" id="PF08722"/>
    </source>
</evidence>
<dbReference type="GO" id="GO:0003676">
    <property type="term" value="F:nucleic acid binding"/>
    <property type="evidence" value="ECO:0007669"/>
    <property type="project" value="InterPro"/>
</dbReference>
<dbReference type="EMBL" id="PQVH01000006">
    <property type="protein sequence ID" value="TFW72356.1"/>
    <property type="molecule type" value="Genomic_DNA"/>
</dbReference>
<sequence length="211" mass="24902">MLARKVVTRSGRRTRGYFPSWKLKRMVEWESMLERDAILLFEFSPGVRSYQEQPELVMYPDGDQMRRYFPDFEIIGMDDQVSHLEVKPEKQLKLPDIRDKLKRVAAHYYEINREYRIVSESIIRREPLHTNLKNLCRYRREDEHVLSARPLLLKTLSCGAVTFEVLARHFGQHLLFKLIALGEVSCDLNQELIGSTPIFHPMEADHAQVLF</sequence>
<evidence type="ECO:0000313" key="2">
    <source>
        <dbReference type="EMBL" id="TFW72356.1"/>
    </source>
</evidence>
<evidence type="ECO:0000313" key="3">
    <source>
        <dbReference type="Proteomes" id="UP000297706"/>
    </source>
</evidence>
<protein>
    <recommendedName>
        <fullName evidence="1">TnsA endonuclease N-terminal domain-containing protein</fullName>
    </recommendedName>
</protein>
<reference evidence="2 3" key="1">
    <citation type="submission" date="2018-02" db="EMBL/GenBank/DDBJ databases">
        <title>A novel lanthanide dependent methylotroph, Methylotenera sp. La3113.</title>
        <authorList>
            <person name="Lv H."/>
            <person name="Tani A."/>
        </authorList>
    </citation>
    <scope>NUCLEOTIDE SEQUENCE [LARGE SCALE GENOMIC DNA]</scope>
    <source>
        <strain evidence="2 3">La3113</strain>
    </source>
</reference>
<feature type="domain" description="TnsA endonuclease N-terminal" evidence="1">
    <location>
        <begin position="45"/>
        <end position="120"/>
    </location>
</feature>
<dbReference type="InterPro" id="IPR014833">
    <property type="entry name" value="TnsA_N"/>
</dbReference>
<organism evidence="2 3">
    <name type="scientific">Methylotenera oryzisoli</name>
    <dbReference type="NCBI Taxonomy" id="2080758"/>
    <lineage>
        <taxon>Bacteria</taxon>
        <taxon>Pseudomonadati</taxon>
        <taxon>Pseudomonadota</taxon>
        <taxon>Betaproteobacteria</taxon>
        <taxon>Nitrosomonadales</taxon>
        <taxon>Methylophilaceae</taxon>
        <taxon>Methylotenera</taxon>
    </lineage>
</organism>
<name>A0A4Y9VTR2_9PROT</name>
<dbReference type="Pfam" id="PF08722">
    <property type="entry name" value="Tn7_TnsA-like_N"/>
    <property type="match status" value="1"/>
</dbReference>
<accession>A0A4Y9VTR2</accession>
<dbReference type="Proteomes" id="UP000297706">
    <property type="component" value="Unassembled WGS sequence"/>
</dbReference>
<gene>
    <name evidence="2" type="ORF">C3Y98_04420</name>
</gene>
<comment type="caution">
    <text evidence="2">The sequence shown here is derived from an EMBL/GenBank/DDBJ whole genome shotgun (WGS) entry which is preliminary data.</text>
</comment>
<proteinExistence type="predicted"/>
<dbReference type="AlphaFoldDB" id="A0A4Y9VTR2"/>
<dbReference type="InterPro" id="IPR011856">
    <property type="entry name" value="tRNA_endonuc-like_dom_sf"/>
</dbReference>
<keyword evidence="3" id="KW-1185">Reference proteome</keyword>